<accession>X1SXA5</accession>
<dbReference type="EMBL" id="BARW01013808">
    <property type="protein sequence ID" value="GAI83786.1"/>
    <property type="molecule type" value="Genomic_DNA"/>
</dbReference>
<gene>
    <name evidence="1" type="ORF">S12H4_25017</name>
</gene>
<organism evidence="1">
    <name type="scientific">marine sediment metagenome</name>
    <dbReference type="NCBI Taxonomy" id="412755"/>
    <lineage>
        <taxon>unclassified sequences</taxon>
        <taxon>metagenomes</taxon>
        <taxon>ecological metagenomes</taxon>
    </lineage>
</organism>
<dbReference type="AlphaFoldDB" id="X1SXA5"/>
<sequence length="118" mass="13519">IDEINQKLGLGKEKDKLISQIDFTAQQQQIIVLLAYAKEMITELTANITNIETDLMEKGFKGDIPNLLAKADSYQRAIEQSRAAIVAINEKTLQFRTLIKERVQSVRRIMSEIRVERD</sequence>
<protein>
    <submittedName>
        <fullName evidence="1">Uncharacterized protein</fullName>
    </submittedName>
</protein>
<comment type="caution">
    <text evidence="1">The sequence shown here is derived from an EMBL/GenBank/DDBJ whole genome shotgun (WGS) entry which is preliminary data.</text>
</comment>
<evidence type="ECO:0000313" key="1">
    <source>
        <dbReference type="EMBL" id="GAI83786.1"/>
    </source>
</evidence>
<feature type="non-terminal residue" evidence="1">
    <location>
        <position position="1"/>
    </location>
</feature>
<proteinExistence type="predicted"/>
<feature type="non-terminal residue" evidence="1">
    <location>
        <position position="118"/>
    </location>
</feature>
<reference evidence="1" key="1">
    <citation type="journal article" date="2014" name="Front. Microbiol.">
        <title>High frequency of phylogenetically diverse reductive dehalogenase-homologous genes in deep subseafloor sedimentary metagenomes.</title>
        <authorList>
            <person name="Kawai M."/>
            <person name="Futagami T."/>
            <person name="Toyoda A."/>
            <person name="Takaki Y."/>
            <person name="Nishi S."/>
            <person name="Hori S."/>
            <person name="Arai W."/>
            <person name="Tsubouchi T."/>
            <person name="Morono Y."/>
            <person name="Uchiyama I."/>
            <person name="Ito T."/>
            <person name="Fujiyama A."/>
            <person name="Inagaki F."/>
            <person name="Takami H."/>
        </authorList>
    </citation>
    <scope>NUCLEOTIDE SEQUENCE</scope>
    <source>
        <strain evidence="1">Expedition CK06-06</strain>
    </source>
</reference>
<name>X1SXA5_9ZZZZ</name>